<organism evidence="3 4">
    <name type="scientific">Cavenderia fasciculata</name>
    <name type="common">Slime mold</name>
    <name type="synonym">Dictyostelium fasciculatum</name>
    <dbReference type="NCBI Taxonomy" id="261658"/>
    <lineage>
        <taxon>Eukaryota</taxon>
        <taxon>Amoebozoa</taxon>
        <taxon>Evosea</taxon>
        <taxon>Eumycetozoa</taxon>
        <taxon>Dictyostelia</taxon>
        <taxon>Acytosteliales</taxon>
        <taxon>Cavenderiaceae</taxon>
        <taxon>Cavenderia</taxon>
    </lineage>
</organism>
<dbReference type="RefSeq" id="XP_004359123.1">
    <property type="nucleotide sequence ID" value="XM_004359066.1"/>
</dbReference>
<keyword evidence="4" id="KW-1185">Reference proteome</keyword>
<protein>
    <submittedName>
        <fullName evidence="3">Cellulose-binding domain-containing protein</fullName>
    </submittedName>
</protein>
<feature type="signal peptide" evidence="1">
    <location>
        <begin position="1"/>
        <end position="20"/>
    </location>
</feature>
<name>F4PR73_CACFS</name>
<dbReference type="SMART" id="SM01063">
    <property type="entry name" value="CBM49"/>
    <property type="match status" value="1"/>
</dbReference>
<dbReference type="PANTHER" id="PTHR36560">
    <property type="entry name" value="CELLULOSE-BINDING DOMAIN-CONTAINING PROTEIN"/>
    <property type="match status" value="1"/>
</dbReference>
<gene>
    <name evidence="3" type="primary">ecmI</name>
    <name evidence="3" type="ORF">DFA_01153</name>
</gene>
<dbReference type="PANTHER" id="PTHR36560:SF1">
    <property type="entry name" value="CELLULOSE-BINDING DOMAIN-CONTAINING PROTEIN"/>
    <property type="match status" value="1"/>
</dbReference>
<dbReference type="EMBL" id="GL883010">
    <property type="protein sequence ID" value="EGG21273.1"/>
    <property type="molecule type" value="Genomic_DNA"/>
</dbReference>
<feature type="domain" description="Carbohydrate binding" evidence="2">
    <location>
        <begin position="24"/>
        <end position="113"/>
    </location>
</feature>
<dbReference type="Pfam" id="PF09478">
    <property type="entry name" value="CBM49"/>
    <property type="match status" value="1"/>
</dbReference>
<keyword evidence="1" id="KW-0732">Signal</keyword>
<accession>F4PR73</accession>
<feature type="chain" id="PRO_5003319506" evidence="1">
    <location>
        <begin position="21"/>
        <end position="132"/>
    </location>
</feature>
<evidence type="ECO:0000256" key="1">
    <source>
        <dbReference type="SAM" id="SignalP"/>
    </source>
</evidence>
<reference evidence="4" key="1">
    <citation type="journal article" date="2011" name="Genome Res.">
        <title>Phylogeny-wide analysis of social amoeba genomes highlights ancient origins for complex intercellular communication.</title>
        <authorList>
            <person name="Heidel A.J."/>
            <person name="Lawal H.M."/>
            <person name="Felder M."/>
            <person name="Schilde C."/>
            <person name="Helps N.R."/>
            <person name="Tunggal B."/>
            <person name="Rivero F."/>
            <person name="John U."/>
            <person name="Schleicher M."/>
            <person name="Eichinger L."/>
            <person name="Platzer M."/>
            <person name="Noegel A.A."/>
            <person name="Schaap P."/>
            <person name="Gloeckner G."/>
        </authorList>
    </citation>
    <scope>NUCLEOTIDE SEQUENCE [LARGE SCALE GENOMIC DNA]</scope>
    <source>
        <strain evidence="4">SH3</strain>
    </source>
</reference>
<proteinExistence type="predicted"/>
<dbReference type="GO" id="GO:0030248">
    <property type="term" value="F:cellulose binding"/>
    <property type="evidence" value="ECO:0007669"/>
    <property type="project" value="TreeGrafter"/>
</dbReference>
<dbReference type="OrthoDB" id="18803at2759"/>
<dbReference type="InterPro" id="IPR019028">
    <property type="entry name" value="CBM_49"/>
</dbReference>
<evidence type="ECO:0000313" key="4">
    <source>
        <dbReference type="Proteomes" id="UP000007797"/>
    </source>
</evidence>
<evidence type="ECO:0000259" key="2">
    <source>
        <dbReference type="SMART" id="SM01063"/>
    </source>
</evidence>
<dbReference type="OMA" id="YINRSTH"/>
<dbReference type="Proteomes" id="UP000007797">
    <property type="component" value="Unassembled WGS sequence"/>
</dbReference>
<dbReference type="GeneID" id="14873492"/>
<dbReference type="AlphaFoldDB" id="F4PR73"/>
<evidence type="ECO:0000313" key="3">
    <source>
        <dbReference type="EMBL" id="EGG21273.1"/>
    </source>
</evidence>
<dbReference type="KEGG" id="dfa:DFA_01153"/>
<sequence length="132" mass="14805">MRLLLSILFIIISFNAIAFGQNILSVSQTAKNSWTDDQGTYTVWDVVLKNNCDQTIYGATLVAEKNSLGLRRDQDIWELDHQYDNVYSLPSAVGDYGIKVRESHSFGYINKGTKPAIFNIADIAFTSKSKGY</sequence>